<keyword evidence="2" id="KW-0812">Transmembrane</keyword>
<proteinExistence type="predicted"/>
<name>D7WAY9_9CORY</name>
<organism evidence="4 5">
    <name type="scientific">Corynebacterium genitalium ATCC 33030</name>
    <dbReference type="NCBI Taxonomy" id="585529"/>
    <lineage>
        <taxon>Bacteria</taxon>
        <taxon>Bacillati</taxon>
        <taxon>Actinomycetota</taxon>
        <taxon>Actinomycetes</taxon>
        <taxon>Mycobacteriales</taxon>
        <taxon>Corynebacteriaceae</taxon>
        <taxon>Corynebacterium</taxon>
    </lineage>
</organism>
<protein>
    <recommendedName>
        <fullName evidence="3">DUF6286 domain-containing protein</fullName>
    </recommendedName>
</protein>
<sequence length="210" mass="22906">MAEIHDITDLAQPQIPQPQAPPAQGPDHVAPQPGGEPRGNPVVRWLTVVLGLLLLGLAGVIGRDLWYRYQENDPQNSWIRPVFEWLGGAAVNPVGITVGIIVALVGLWLLITALMPRPRTHVQVASPSSIWVRPVDVARKATASARSELGRSSISSKATRKKLIVDVEDDGSGHLDQRLAATLTEQVQRLNPPPHVKVNIHQPEPVRELQ</sequence>
<keyword evidence="2" id="KW-1133">Transmembrane helix</keyword>
<accession>D7WAY9</accession>
<gene>
    <name evidence="4" type="ORF">HMPREF0291_10278</name>
</gene>
<dbReference type="STRING" id="585529.HMPREF0291_10278"/>
<dbReference type="InterPro" id="IPR046253">
    <property type="entry name" value="DUF6286"/>
</dbReference>
<dbReference type="eggNOG" id="COG1302">
    <property type="taxonomic scope" value="Bacteria"/>
</dbReference>
<dbReference type="EMBL" id="ACLJ02000001">
    <property type="protein sequence ID" value="EFK55020.1"/>
    <property type="molecule type" value="Genomic_DNA"/>
</dbReference>
<reference evidence="4" key="1">
    <citation type="submission" date="2010-06" db="EMBL/GenBank/DDBJ databases">
        <authorList>
            <person name="Muzny D."/>
            <person name="Qin X."/>
            <person name="Buhay C."/>
            <person name="Dugan-Rocha S."/>
            <person name="Ding Y."/>
            <person name="Chen G."/>
            <person name="Hawes A."/>
            <person name="Holder M."/>
            <person name="Jhangiani S."/>
            <person name="Johnson A."/>
            <person name="Khan Z."/>
            <person name="Li Z."/>
            <person name="Liu W."/>
            <person name="Liu X."/>
            <person name="Perez L."/>
            <person name="Shen H."/>
            <person name="Wang Q."/>
            <person name="Watt J."/>
            <person name="Xi L."/>
            <person name="Xin Y."/>
            <person name="Zhou J."/>
            <person name="Deng J."/>
            <person name="Jiang H."/>
            <person name="Liu Y."/>
            <person name="Qu J."/>
            <person name="Song X.-Z."/>
            <person name="Zhang L."/>
            <person name="Villasana D."/>
            <person name="Johnson A."/>
            <person name="Liu J."/>
            <person name="Liyanage D."/>
            <person name="Lorensuhewa L."/>
            <person name="Robinson T."/>
            <person name="Song A."/>
            <person name="Song B.-B."/>
            <person name="Dinh H."/>
            <person name="Thornton R."/>
            <person name="Coyle M."/>
            <person name="Francisco L."/>
            <person name="Jackson L."/>
            <person name="Javaid M."/>
            <person name="Korchina V."/>
            <person name="Kovar C."/>
            <person name="Mata R."/>
            <person name="Mathew T."/>
            <person name="Ngo R."/>
            <person name="Nguyen L."/>
            <person name="Nguyen N."/>
            <person name="Okwuonu G."/>
            <person name="Ongeri F."/>
            <person name="Pham C."/>
            <person name="Simmons D."/>
            <person name="Wilczek-Boney K."/>
            <person name="Hale W."/>
            <person name="Jakkamsetti A."/>
            <person name="Pham P."/>
            <person name="Ruth R."/>
            <person name="San Lucas F."/>
            <person name="Warren J."/>
            <person name="Zhang J."/>
            <person name="Zhao Z."/>
            <person name="Zhou C."/>
            <person name="Zhu D."/>
            <person name="Lee S."/>
            <person name="Bess C."/>
            <person name="Blankenburg K."/>
            <person name="Forbes L."/>
            <person name="Fu Q."/>
            <person name="Gubbala S."/>
            <person name="Hirani K."/>
            <person name="Jayaseelan J.C."/>
            <person name="Lara F."/>
            <person name="Munidasa M."/>
            <person name="Palculict T."/>
            <person name="Patil S."/>
            <person name="Pu L.-L."/>
            <person name="Saada N."/>
            <person name="Tang L."/>
            <person name="Weissenberger G."/>
            <person name="Zhu Y."/>
            <person name="Hemphill L."/>
            <person name="Shang Y."/>
            <person name="Youmans B."/>
            <person name="Ayvaz T."/>
            <person name="Ross M."/>
            <person name="Santibanez J."/>
            <person name="Aqrawi P."/>
            <person name="Gross S."/>
            <person name="Joshi V."/>
            <person name="Fowler G."/>
            <person name="Nazareth L."/>
            <person name="Reid J."/>
            <person name="Worley K."/>
            <person name="Petrosino J."/>
            <person name="Highlander S."/>
            <person name="Gibbs R."/>
        </authorList>
    </citation>
    <scope>NUCLEOTIDE SEQUENCE [LARGE SCALE GENOMIC DNA]</scope>
    <source>
        <strain evidence="4">ATCC 33030</strain>
    </source>
</reference>
<dbReference type="HOGENOM" id="CLU_096021_1_0_11"/>
<evidence type="ECO:0000256" key="1">
    <source>
        <dbReference type="SAM" id="MobiDB-lite"/>
    </source>
</evidence>
<dbReference type="AlphaFoldDB" id="D7WAY9"/>
<comment type="caution">
    <text evidence="4">The sequence shown here is derived from an EMBL/GenBank/DDBJ whole genome shotgun (WGS) entry which is preliminary data.</text>
</comment>
<evidence type="ECO:0000313" key="5">
    <source>
        <dbReference type="Proteomes" id="UP000004208"/>
    </source>
</evidence>
<feature type="transmembrane region" description="Helical" evidence="2">
    <location>
        <begin position="82"/>
        <end position="111"/>
    </location>
</feature>
<feature type="compositionally biased region" description="Pro residues" evidence="1">
    <location>
        <begin position="15"/>
        <end position="24"/>
    </location>
</feature>
<evidence type="ECO:0000259" key="3">
    <source>
        <dbReference type="Pfam" id="PF19803"/>
    </source>
</evidence>
<dbReference type="Proteomes" id="UP000004208">
    <property type="component" value="Unassembled WGS sequence"/>
</dbReference>
<evidence type="ECO:0000256" key="2">
    <source>
        <dbReference type="SAM" id="Phobius"/>
    </source>
</evidence>
<feature type="region of interest" description="Disordered" evidence="1">
    <location>
        <begin position="1"/>
        <end position="36"/>
    </location>
</feature>
<dbReference type="Pfam" id="PF19803">
    <property type="entry name" value="DUF6286"/>
    <property type="match status" value="1"/>
</dbReference>
<feature type="domain" description="DUF6286" evidence="3">
    <location>
        <begin position="104"/>
        <end position="200"/>
    </location>
</feature>
<feature type="transmembrane region" description="Helical" evidence="2">
    <location>
        <begin position="42"/>
        <end position="62"/>
    </location>
</feature>
<dbReference type="RefSeq" id="WP_005286775.1">
    <property type="nucleotide sequence ID" value="NZ_CM000961.1"/>
</dbReference>
<evidence type="ECO:0000313" key="4">
    <source>
        <dbReference type="EMBL" id="EFK55020.1"/>
    </source>
</evidence>
<keyword evidence="2" id="KW-0472">Membrane</keyword>
<keyword evidence="5" id="KW-1185">Reference proteome</keyword>